<dbReference type="SUPFAM" id="SSF54909">
    <property type="entry name" value="Dimeric alpha+beta barrel"/>
    <property type="match status" value="1"/>
</dbReference>
<name>A0A6L5YW42_9RHOB</name>
<comment type="caution">
    <text evidence="1">The sequence shown here is derived from an EMBL/GenBank/DDBJ whole genome shotgun (WGS) entry which is preliminary data.</text>
</comment>
<keyword evidence="2" id="KW-1185">Reference proteome</keyword>
<dbReference type="Gene3D" id="3.30.70.100">
    <property type="match status" value="1"/>
</dbReference>
<dbReference type="RefSeq" id="WP_154443823.1">
    <property type="nucleotide sequence ID" value="NZ_WIND01000001.1"/>
</dbReference>
<dbReference type="InterPro" id="IPR009799">
    <property type="entry name" value="EthD_dom"/>
</dbReference>
<accession>A0A6L5YW42</accession>
<dbReference type="InterPro" id="IPR011008">
    <property type="entry name" value="Dimeric_a/b-barrel"/>
</dbReference>
<proteinExistence type="predicted"/>
<evidence type="ECO:0000313" key="1">
    <source>
        <dbReference type="EMBL" id="MSU88082.1"/>
    </source>
</evidence>
<dbReference type="EMBL" id="WIND01000001">
    <property type="protein sequence ID" value="MSU88082.1"/>
    <property type="molecule type" value="Genomic_DNA"/>
</dbReference>
<evidence type="ECO:0000313" key="2">
    <source>
        <dbReference type="Proteomes" id="UP000474957"/>
    </source>
</evidence>
<dbReference type="AlphaFoldDB" id="A0A6L5YW42"/>
<dbReference type="Proteomes" id="UP000474957">
    <property type="component" value="Unassembled WGS sequence"/>
</dbReference>
<sequence>MFIRCAFFKGTIKPGMEEAFHAHWRENLVPLWSAFPKLLELRVLREVESDDPDSPFPLTMAMKFASRADIEEALASPTRWASKETSKKLFEMFDGHVIHTVFAADQFDPTQAG</sequence>
<gene>
    <name evidence="1" type="ORF">GE300_00450</name>
</gene>
<organism evidence="1 2">
    <name type="scientific">Halovulum marinum</name>
    <dbReference type="NCBI Taxonomy" id="2662447"/>
    <lineage>
        <taxon>Bacteria</taxon>
        <taxon>Pseudomonadati</taxon>
        <taxon>Pseudomonadota</taxon>
        <taxon>Alphaproteobacteria</taxon>
        <taxon>Rhodobacterales</taxon>
        <taxon>Paracoccaceae</taxon>
        <taxon>Halovulum</taxon>
    </lineage>
</organism>
<dbReference type="NCBIfam" id="TIGR02118">
    <property type="entry name" value="EthD family reductase"/>
    <property type="match status" value="1"/>
</dbReference>
<dbReference type="GO" id="GO:0016491">
    <property type="term" value="F:oxidoreductase activity"/>
    <property type="evidence" value="ECO:0007669"/>
    <property type="project" value="InterPro"/>
</dbReference>
<protein>
    <submittedName>
        <fullName evidence="1">EthD family reductase</fullName>
    </submittedName>
</protein>
<reference evidence="1 2" key="1">
    <citation type="submission" date="2019-10" db="EMBL/GenBank/DDBJ databases">
        <title>Cognatihalovulum marinum gen. nov. sp. nov., a new member of the family Rhodobacteraceae isolated from deep seawater of the Northwest Indian Ocean.</title>
        <authorList>
            <person name="Ruan C."/>
            <person name="Wang J."/>
            <person name="Zheng X."/>
            <person name="Song L."/>
            <person name="Zhu Y."/>
            <person name="Huang Y."/>
            <person name="Lu Z."/>
            <person name="Du W."/>
            <person name="Huang L."/>
            <person name="Dai X."/>
        </authorList>
    </citation>
    <scope>NUCLEOTIDE SEQUENCE [LARGE SCALE GENOMIC DNA]</scope>
    <source>
        <strain evidence="1 2">2CG4</strain>
    </source>
</reference>